<proteinExistence type="predicted"/>
<comment type="caution">
    <text evidence="1">The sequence shown here is derived from an EMBL/GenBank/DDBJ whole genome shotgun (WGS) entry which is preliminary data.</text>
</comment>
<gene>
    <name evidence="1" type="ORF">N5I87_25155</name>
</gene>
<evidence type="ECO:0000313" key="1">
    <source>
        <dbReference type="EMBL" id="MCT7319321.1"/>
    </source>
</evidence>
<sequence length="99" mass="10954">MTAEEAFNAATLAACGKGEWPSRAVFWSAVRFGMKAVEAARWADAEERWPSLWRVAVVEHLPPIPDAPLVGAPPSVVRAKTHLGRMYQIMGSRRPDVLR</sequence>
<reference evidence="1" key="2">
    <citation type="submission" date="2023-02" db="EMBL/GenBank/DDBJ databases">
        <authorList>
            <person name="Lu C.-H."/>
        </authorList>
    </citation>
    <scope>NUCLEOTIDE SEQUENCE</scope>
    <source>
        <strain evidence="1">22TCCZM01-4</strain>
    </source>
</reference>
<dbReference type="RefSeq" id="WP_260800999.1">
    <property type="nucleotide sequence ID" value="NZ_JAOCQJ010000011.1"/>
</dbReference>
<organism evidence="1 2">
    <name type="scientific">Ralstonia mojiangensis</name>
    <dbReference type="NCBI Taxonomy" id="2953895"/>
    <lineage>
        <taxon>Bacteria</taxon>
        <taxon>Pseudomonadati</taxon>
        <taxon>Pseudomonadota</taxon>
        <taxon>Betaproteobacteria</taxon>
        <taxon>Burkholderiales</taxon>
        <taxon>Burkholderiaceae</taxon>
        <taxon>Ralstonia</taxon>
    </lineage>
</organism>
<protein>
    <submittedName>
        <fullName evidence="1">Uncharacterized protein</fullName>
    </submittedName>
</protein>
<name>A0AAE3I7X3_9RALS</name>
<dbReference type="Proteomes" id="UP001164374">
    <property type="component" value="Unassembled WGS sequence"/>
</dbReference>
<dbReference type="AlphaFoldDB" id="A0AAE3I7X3"/>
<reference evidence="1" key="1">
    <citation type="journal article" date="2023" name="Front. Microbiol.">
        <title>Ralstonia chuxiongensis sp. nov., Ralstonia mojiangensis sp. nov., and Ralstonia soli sp. nov., isolated from tobacco fields, are three novel species in the family Burkholderiaceae.</title>
        <authorList>
            <person name="Lu C.H."/>
            <person name="Zhang Y.Y."/>
            <person name="Jiang N."/>
            <person name="Chen W."/>
            <person name="Shao X."/>
            <person name="Zhao Z.M."/>
            <person name="Lu W.L."/>
            <person name="Hu X."/>
            <person name="Xi Y.X."/>
            <person name="Zou S.Y."/>
            <person name="Wei Q.J."/>
            <person name="Lin Z.L."/>
            <person name="Gong L."/>
            <person name="Gai X.T."/>
            <person name="Zhang L.Q."/>
            <person name="Li J.Y."/>
            <person name="Jin Y."/>
            <person name="Xia Z.Y."/>
        </authorList>
    </citation>
    <scope>NUCLEOTIDE SEQUENCE</scope>
    <source>
        <strain evidence="1">22TCCZM01-4</strain>
    </source>
</reference>
<accession>A0AAE3I7X3</accession>
<evidence type="ECO:0000313" key="2">
    <source>
        <dbReference type="Proteomes" id="UP001164374"/>
    </source>
</evidence>
<dbReference type="EMBL" id="JAOCQJ010000011">
    <property type="protein sequence ID" value="MCT7319321.1"/>
    <property type="molecule type" value="Genomic_DNA"/>
</dbReference>